<dbReference type="Pfam" id="PF14223">
    <property type="entry name" value="Retrotran_gag_2"/>
    <property type="match status" value="1"/>
</dbReference>
<evidence type="ECO:0000256" key="6">
    <source>
        <dbReference type="ARBA" id="ARBA00022842"/>
    </source>
</evidence>
<dbReference type="Pfam" id="PF00929">
    <property type="entry name" value="RNase_T"/>
    <property type="match status" value="1"/>
</dbReference>
<name>A0A6A3AQH8_HIBSY</name>
<proteinExistence type="predicted"/>
<dbReference type="InterPro" id="IPR013520">
    <property type="entry name" value="Ribonucl_H"/>
</dbReference>
<feature type="transmembrane region" description="Helical" evidence="7">
    <location>
        <begin position="244"/>
        <end position="266"/>
    </location>
</feature>
<dbReference type="Gene3D" id="3.30.420.10">
    <property type="entry name" value="Ribonuclease H-like superfamily/Ribonuclease H"/>
    <property type="match status" value="2"/>
</dbReference>
<keyword evidence="10" id="KW-1185">Reference proteome</keyword>
<evidence type="ECO:0000313" key="10">
    <source>
        <dbReference type="Proteomes" id="UP000436088"/>
    </source>
</evidence>
<dbReference type="GO" id="GO:0046872">
    <property type="term" value="F:metal ion binding"/>
    <property type="evidence" value="ECO:0007669"/>
    <property type="project" value="UniProtKB-KW"/>
</dbReference>
<comment type="cofactor">
    <cofactor evidence="1">
        <name>Mg(2+)</name>
        <dbReference type="ChEBI" id="CHEBI:18420"/>
    </cofactor>
</comment>
<keyword evidence="7" id="KW-1133">Transmembrane helix</keyword>
<dbReference type="GO" id="GO:0003676">
    <property type="term" value="F:nucleic acid binding"/>
    <property type="evidence" value="ECO:0007669"/>
    <property type="project" value="InterPro"/>
</dbReference>
<dbReference type="PANTHER" id="PTHR30231:SF26">
    <property type="entry name" value="PROTEIN NEN4"/>
    <property type="match status" value="1"/>
</dbReference>
<evidence type="ECO:0000256" key="7">
    <source>
        <dbReference type="SAM" id="Phobius"/>
    </source>
</evidence>
<evidence type="ECO:0000256" key="5">
    <source>
        <dbReference type="ARBA" id="ARBA00022839"/>
    </source>
</evidence>
<dbReference type="SUPFAM" id="SSF53098">
    <property type="entry name" value="Ribonuclease H-like"/>
    <property type="match status" value="2"/>
</dbReference>
<dbReference type="FunFam" id="3.30.420.10:FF:000040">
    <property type="entry name" value="Exonuclease family protein"/>
    <property type="match status" value="1"/>
</dbReference>
<keyword evidence="6" id="KW-0460">Magnesium</keyword>
<dbReference type="AlphaFoldDB" id="A0A6A3AQH8"/>
<organism evidence="9 10">
    <name type="scientific">Hibiscus syriacus</name>
    <name type="common">Rose of Sharon</name>
    <dbReference type="NCBI Taxonomy" id="106335"/>
    <lineage>
        <taxon>Eukaryota</taxon>
        <taxon>Viridiplantae</taxon>
        <taxon>Streptophyta</taxon>
        <taxon>Embryophyta</taxon>
        <taxon>Tracheophyta</taxon>
        <taxon>Spermatophyta</taxon>
        <taxon>Magnoliopsida</taxon>
        <taxon>eudicotyledons</taxon>
        <taxon>Gunneridae</taxon>
        <taxon>Pentapetalae</taxon>
        <taxon>rosids</taxon>
        <taxon>malvids</taxon>
        <taxon>Malvales</taxon>
        <taxon>Malvaceae</taxon>
        <taxon>Malvoideae</taxon>
        <taxon>Hibiscus</taxon>
    </lineage>
</organism>
<dbReference type="InterPro" id="IPR036397">
    <property type="entry name" value="RNaseH_sf"/>
</dbReference>
<evidence type="ECO:0000256" key="4">
    <source>
        <dbReference type="ARBA" id="ARBA00022801"/>
    </source>
</evidence>
<feature type="transmembrane region" description="Helical" evidence="7">
    <location>
        <begin position="214"/>
        <end position="237"/>
    </location>
</feature>
<comment type="caution">
    <text evidence="9">The sequence shown here is derived from an EMBL/GenBank/DDBJ whole genome shotgun (WGS) entry which is preliminary data.</text>
</comment>
<dbReference type="InterPro" id="IPR012337">
    <property type="entry name" value="RNaseH-like_sf"/>
</dbReference>
<evidence type="ECO:0000313" key="9">
    <source>
        <dbReference type="EMBL" id="KAE8706941.1"/>
    </source>
</evidence>
<evidence type="ECO:0000256" key="3">
    <source>
        <dbReference type="ARBA" id="ARBA00022723"/>
    </source>
</evidence>
<dbReference type="Pfam" id="PF07727">
    <property type="entry name" value="RVT_2"/>
    <property type="match status" value="1"/>
</dbReference>
<reference evidence="9" key="1">
    <citation type="submission" date="2019-09" db="EMBL/GenBank/DDBJ databases">
        <title>Draft genome information of white flower Hibiscus syriacus.</title>
        <authorList>
            <person name="Kim Y.-M."/>
        </authorList>
    </citation>
    <scope>NUCLEOTIDE SEQUENCE [LARGE SCALE GENOMIC DNA]</scope>
    <source>
        <strain evidence="9">YM2019G1</strain>
    </source>
</reference>
<dbReference type="CDD" id="cd06127">
    <property type="entry name" value="DEDDh"/>
    <property type="match status" value="1"/>
</dbReference>
<keyword evidence="2" id="KW-0540">Nuclease</keyword>
<keyword evidence="3" id="KW-0479">Metal-binding</keyword>
<dbReference type="PANTHER" id="PTHR30231">
    <property type="entry name" value="DNA POLYMERASE III SUBUNIT EPSILON"/>
    <property type="match status" value="1"/>
</dbReference>
<dbReference type="Proteomes" id="UP000436088">
    <property type="component" value="Unassembled WGS sequence"/>
</dbReference>
<evidence type="ECO:0000256" key="1">
    <source>
        <dbReference type="ARBA" id="ARBA00001946"/>
    </source>
</evidence>
<feature type="domain" description="Exonuclease" evidence="8">
    <location>
        <begin position="13"/>
        <end position="187"/>
    </location>
</feature>
<gene>
    <name evidence="9" type="ORF">F3Y22_tig00110387pilonHSYRG00325</name>
</gene>
<protein>
    <submittedName>
        <fullName evidence="9">Protein NEN3</fullName>
    </submittedName>
</protein>
<evidence type="ECO:0000256" key="2">
    <source>
        <dbReference type="ARBA" id="ARBA00022722"/>
    </source>
</evidence>
<sequence>MEGFIAGHEGSAEIVFFDIETTVPNRAGQRFWVLEFGAIVVCPRNFVELESYSTLIKPKDLSAVALRSGRCDGITRDAVANAPAFEQVADKIFSLLNGRIWAGHNIQRFDCVRIKEAFADIGRPPPVSVGIIDSLGVLTDKFGKRAGNMKMASLATYFGLGQQKHRSLEDVRMNLEVLKHCATVLFLLSMSNVLDVEPANCSMQRLLVSVMRTVVSLLSLSVMHSIMLSLYLIMVSFANPGGRFFFHCYFFVMCYGNYFSELVIGLDIPKNESVKLTKSTYLLWKHQVALIIDGYGLISLLSNDVVLPDEFVTCHQVSLSTEVLPYLTGLTTTSSIWSAVYRLFGARSGAKILSFRHSLHSQRNSGLTISEYLAKVKSISDLLNASGNVVTEQEHVSVILVGLSMEFESIIVIASHENLSLKVLTDMLLDYEARQKAFLSEGVTTNLARLSREVNNVEVDAKENNSSQLRSHSFASSGPVVFNSDVSSGSARLSVPLETVWYPDMGATHHVSNDMSVFESVIVYTGANTFLMGNDEGVKIDHTRTLLLRGKLAGEGLYQLLPYDIQESCDKHEAVFQVHNVSGLLNALELWHKRLGTSEQNGKAERKHRHVVEMGLAMLSHASLPLKFWSHAFISIVYLISRLPTGVLGGRSSCVFHGYSSSHKGYKCLDDSVPTVGSWVSSWRDSGVVERNKDVFVPLVNPYGSPHGATGIACNSEEAFVSPNNVEVVPCTEPVEQSTAVHESVLSFMGLVVSSSRNLEGSVPTHDFTCDFQFTSQNAHPMVTRGKIGIRKPKALHVACLDKEPRSIKEAMLIPLPKDRQVVRCKWIFKIKRNPYGTVSCYKARLVAKGFVQQPEVDFHEVFSPVVKPTTVHRYGFDDAKGLPTPMVSTCKLSARDGDSITNFAKYQSIVGALQYVVVTRPGISYSVNRVCQFMQSPLDMHFHAVKWILYYLQGTNDYELRFTPSSRLSLTGSAMVIFVNHVLHYKFKHVEFDLFFVREMVVAGKLQVHKVPAYEQVVNVLTKPFSVTYVLKHPQKLLITQLRT</sequence>
<evidence type="ECO:0000259" key="8">
    <source>
        <dbReference type="SMART" id="SM00479"/>
    </source>
</evidence>
<accession>A0A6A3AQH8</accession>
<keyword evidence="4" id="KW-0378">Hydrolase</keyword>
<keyword evidence="7" id="KW-0472">Membrane</keyword>
<dbReference type="SMART" id="SM00479">
    <property type="entry name" value="EXOIII"/>
    <property type="match status" value="1"/>
</dbReference>
<dbReference type="GO" id="GO:0008408">
    <property type="term" value="F:3'-5' exonuclease activity"/>
    <property type="evidence" value="ECO:0007669"/>
    <property type="project" value="TreeGrafter"/>
</dbReference>
<dbReference type="EMBL" id="VEPZ02000966">
    <property type="protein sequence ID" value="KAE8706941.1"/>
    <property type="molecule type" value="Genomic_DNA"/>
</dbReference>
<keyword evidence="7" id="KW-0812">Transmembrane</keyword>
<dbReference type="InterPro" id="IPR013103">
    <property type="entry name" value="RVT_2"/>
</dbReference>
<keyword evidence="5" id="KW-0269">Exonuclease</keyword>